<proteinExistence type="predicted"/>
<reference evidence="1 2" key="1">
    <citation type="submission" date="2019-01" db="EMBL/GenBank/DDBJ databases">
        <authorList>
            <person name="Sayadi A."/>
        </authorList>
    </citation>
    <scope>NUCLEOTIDE SEQUENCE [LARGE SCALE GENOMIC DNA]</scope>
</reference>
<protein>
    <submittedName>
        <fullName evidence="1">Uncharacterized protein</fullName>
    </submittedName>
</protein>
<dbReference type="AlphaFoldDB" id="A0A653C8L8"/>
<gene>
    <name evidence="1" type="ORF">CALMAC_LOCUS6613</name>
</gene>
<dbReference type="OrthoDB" id="6773055at2759"/>
<accession>A0A653C8L8</accession>
<evidence type="ECO:0000313" key="1">
    <source>
        <dbReference type="EMBL" id="VEN43480.1"/>
    </source>
</evidence>
<dbReference type="PANTHER" id="PTHR31511:SF12">
    <property type="entry name" value="RHO TERMINATION FACTOR N-TERMINAL DOMAIN-CONTAINING PROTEIN"/>
    <property type="match status" value="1"/>
</dbReference>
<evidence type="ECO:0000313" key="2">
    <source>
        <dbReference type="Proteomes" id="UP000410492"/>
    </source>
</evidence>
<sequence length="297" mass="34202">MNNQDECCFAWSIVAGLYIPKGVVSDTRSYPHYSTIPFLNFSTIDFPVSLKAIPQWEQVNTISLNVYGLEPFLVDGKWKYHVVGPLHYTAKKQAVHLNILLIDDSNGKQHYCWIKNFSRLLSSQISANTRVKYFCDGCLQYFPSETLRDWYIQQNCKFIDVKLPKGELRVDRLGNVVPDNVLKFENCQKQMKVPFCVYADFECILPPIPPDSTDSSNRDSYTIKKYKHSPGSFAYYIKFTHNEAASKLQIYRGENAAAEFIKCLQADMHELYNTYLKDIAPMHMTPHDVSQFDAATE</sequence>
<dbReference type="EMBL" id="CAACVG010007072">
    <property type="protein sequence ID" value="VEN43480.1"/>
    <property type="molecule type" value="Genomic_DNA"/>
</dbReference>
<dbReference type="Proteomes" id="UP000410492">
    <property type="component" value="Unassembled WGS sequence"/>
</dbReference>
<organism evidence="1 2">
    <name type="scientific">Callosobruchus maculatus</name>
    <name type="common">Southern cowpea weevil</name>
    <name type="synonym">Pulse bruchid</name>
    <dbReference type="NCBI Taxonomy" id="64391"/>
    <lineage>
        <taxon>Eukaryota</taxon>
        <taxon>Metazoa</taxon>
        <taxon>Ecdysozoa</taxon>
        <taxon>Arthropoda</taxon>
        <taxon>Hexapoda</taxon>
        <taxon>Insecta</taxon>
        <taxon>Pterygota</taxon>
        <taxon>Neoptera</taxon>
        <taxon>Endopterygota</taxon>
        <taxon>Coleoptera</taxon>
        <taxon>Polyphaga</taxon>
        <taxon>Cucujiformia</taxon>
        <taxon>Chrysomeloidea</taxon>
        <taxon>Chrysomelidae</taxon>
        <taxon>Bruchinae</taxon>
        <taxon>Bruchini</taxon>
        <taxon>Callosobruchus</taxon>
    </lineage>
</organism>
<feature type="non-terminal residue" evidence="1">
    <location>
        <position position="297"/>
    </location>
</feature>
<keyword evidence="2" id="KW-1185">Reference proteome</keyword>
<dbReference type="PANTHER" id="PTHR31511">
    <property type="entry name" value="PROTEIN CBG23764"/>
    <property type="match status" value="1"/>
</dbReference>
<name>A0A653C8L8_CALMS</name>